<name>A0ABQ9U6V2_SAGOE</name>
<evidence type="ECO:0000313" key="2">
    <source>
        <dbReference type="Proteomes" id="UP001266305"/>
    </source>
</evidence>
<protein>
    <submittedName>
        <fullName evidence="1">Uncharacterized protein</fullName>
    </submittedName>
</protein>
<evidence type="ECO:0000313" key="1">
    <source>
        <dbReference type="EMBL" id="KAK2092787.1"/>
    </source>
</evidence>
<sequence length="55" mass="6026">RDEFQALPDAAFRTGCLLQWFHGSPASPAPVLQCDRVSDTTVLSWTTVNTCLSQS</sequence>
<keyword evidence="2" id="KW-1185">Reference proteome</keyword>
<gene>
    <name evidence="1" type="ORF">P7K49_029316</name>
</gene>
<dbReference type="Proteomes" id="UP001266305">
    <property type="component" value="Unassembled WGS sequence"/>
</dbReference>
<reference evidence="1 2" key="1">
    <citation type="submission" date="2023-05" db="EMBL/GenBank/DDBJ databases">
        <title>B98-5 Cell Line De Novo Hybrid Assembly: An Optical Mapping Approach.</title>
        <authorList>
            <person name="Kananen K."/>
            <person name="Auerbach J.A."/>
            <person name="Kautto E."/>
            <person name="Blachly J.S."/>
        </authorList>
    </citation>
    <scope>NUCLEOTIDE SEQUENCE [LARGE SCALE GENOMIC DNA]</scope>
    <source>
        <strain evidence="1">B95-8</strain>
        <tissue evidence="1">Cell line</tissue>
    </source>
</reference>
<dbReference type="EMBL" id="JASSZA010000015">
    <property type="protein sequence ID" value="KAK2092787.1"/>
    <property type="molecule type" value="Genomic_DNA"/>
</dbReference>
<proteinExistence type="predicted"/>
<feature type="non-terminal residue" evidence="1">
    <location>
        <position position="1"/>
    </location>
</feature>
<comment type="caution">
    <text evidence="1">The sequence shown here is derived from an EMBL/GenBank/DDBJ whole genome shotgun (WGS) entry which is preliminary data.</text>
</comment>
<accession>A0ABQ9U6V2</accession>
<organism evidence="1 2">
    <name type="scientific">Saguinus oedipus</name>
    <name type="common">Cotton-top tamarin</name>
    <name type="synonym">Oedipomidas oedipus</name>
    <dbReference type="NCBI Taxonomy" id="9490"/>
    <lineage>
        <taxon>Eukaryota</taxon>
        <taxon>Metazoa</taxon>
        <taxon>Chordata</taxon>
        <taxon>Craniata</taxon>
        <taxon>Vertebrata</taxon>
        <taxon>Euteleostomi</taxon>
        <taxon>Mammalia</taxon>
        <taxon>Eutheria</taxon>
        <taxon>Euarchontoglires</taxon>
        <taxon>Primates</taxon>
        <taxon>Haplorrhini</taxon>
        <taxon>Platyrrhini</taxon>
        <taxon>Cebidae</taxon>
        <taxon>Callitrichinae</taxon>
        <taxon>Saguinus</taxon>
    </lineage>
</organism>
<feature type="non-terminal residue" evidence="1">
    <location>
        <position position="55"/>
    </location>
</feature>